<dbReference type="RefSeq" id="XP_009036754.1">
    <property type="nucleotide sequence ID" value="XM_009038506.1"/>
</dbReference>
<dbReference type="KEGG" id="aaf:AURANDRAFT_71556"/>
<dbReference type="GO" id="GO:0008168">
    <property type="term" value="F:methyltransferase activity"/>
    <property type="evidence" value="ECO:0007669"/>
    <property type="project" value="UniProtKB-KW"/>
</dbReference>
<proteinExistence type="inferred from homology"/>
<dbReference type="AlphaFoldDB" id="F0Y864"/>
<dbReference type="Gene3D" id="3.40.50.150">
    <property type="entry name" value="Vaccinia Virus protein VP39"/>
    <property type="match status" value="1"/>
</dbReference>
<reference evidence="6 7" key="1">
    <citation type="journal article" date="2011" name="Proc. Natl. Acad. Sci. U.S.A.">
        <title>Niche of harmful alga Aureococcus anophagefferens revealed through ecogenomics.</title>
        <authorList>
            <person name="Gobler C.J."/>
            <person name="Berry D.L."/>
            <person name="Dyhrman S.T."/>
            <person name="Wilhelm S.W."/>
            <person name="Salamov A."/>
            <person name="Lobanov A.V."/>
            <person name="Zhang Y."/>
            <person name="Collier J.L."/>
            <person name="Wurch L.L."/>
            <person name="Kustka A.B."/>
            <person name="Dill B.D."/>
            <person name="Shah M."/>
            <person name="VerBerkmoes N.C."/>
            <person name="Kuo A."/>
            <person name="Terry A."/>
            <person name="Pangilinan J."/>
            <person name="Lindquist E.A."/>
            <person name="Lucas S."/>
            <person name="Paulsen I.T."/>
            <person name="Hattenrath-Lehmann T.K."/>
            <person name="Talmage S.C."/>
            <person name="Walker E.A."/>
            <person name="Koch F."/>
            <person name="Burson A.M."/>
            <person name="Marcoval M.A."/>
            <person name="Tang Y.Z."/>
            <person name="Lecleir G.R."/>
            <person name="Coyne K.J."/>
            <person name="Berg G.M."/>
            <person name="Bertrand E.M."/>
            <person name="Saito M.A."/>
            <person name="Gladyshev V.N."/>
            <person name="Grigoriev I.V."/>
        </authorList>
    </citation>
    <scope>NUCLEOTIDE SEQUENCE [LARGE SCALE GENOMIC DNA]</scope>
    <source>
        <strain evidence="7">CCMP 1984</strain>
    </source>
</reference>
<feature type="domain" description="Rhodanese" evidence="4">
    <location>
        <begin position="12"/>
        <end position="108"/>
    </location>
</feature>
<dbReference type="OrthoDB" id="566238at2759"/>
<protein>
    <submittedName>
        <fullName evidence="6">Expressed protein</fullName>
    </submittedName>
</protein>
<keyword evidence="3" id="KW-0808">Transferase</keyword>
<evidence type="ECO:0000259" key="5">
    <source>
        <dbReference type="PROSITE" id="PS51186"/>
    </source>
</evidence>
<organism evidence="7">
    <name type="scientific">Aureococcus anophagefferens</name>
    <name type="common">Harmful bloom alga</name>
    <dbReference type="NCBI Taxonomy" id="44056"/>
    <lineage>
        <taxon>Eukaryota</taxon>
        <taxon>Sar</taxon>
        <taxon>Stramenopiles</taxon>
        <taxon>Ochrophyta</taxon>
        <taxon>Pelagophyceae</taxon>
        <taxon>Pelagomonadales</taxon>
        <taxon>Pelagomonadaceae</taxon>
        <taxon>Aureococcus</taxon>
    </lineage>
</organism>
<dbReference type="SUPFAM" id="SSF53335">
    <property type="entry name" value="S-adenosyl-L-methionine-dependent methyltransferases"/>
    <property type="match status" value="1"/>
</dbReference>
<dbReference type="Pfam" id="PF00581">
    <property type="entry name" value="Rhodanese"/>
    <property type="match status" value="1"/>
</dbReference>
<keyword evidence="2" id="KW-0489">Methyltransferase</keyword>
<dbReference type="EMBL" id="GL833127">
    <property type="protein sequence ID" value="EGB08769.1"/>
    <property type="molecule type" value="Genomic_DNA"/>
</dbReference>
<comment type="similarity">
    <text evidence="1">Belongs to the methyltransferase superfamily.</text>
</comment>
<dbReference type="InterPro" id="IPR029063">
    <property type="entry name" value="SAM-dependent_MTases_sf"/>
</dbReference>
<dbReference type="InterPro" id="IPR051419">
    <property type="entry name" value="Lys/N-term_MeTrsfase_sf"/>
</dbReference>
<dbReference type="InterPro" id="IPR036873">
    <property type="entry name" value="Rhodanese-like_dom_sf"/>
</dbReference>
<dbReference type="Pfam" id="PF13649">
    <property type="entry name" value="Methyltransf_25"/>
    <property type="match status" value="1"/>
</dbReference>
<dbReference type="SMART" id="SM00450">
    <property type="entry name" value="RHOD"/>
    <property type="match status" value="1"/>
</dbReference>
<evidence type="ECO:0000256" key="2">
    <source>
        <dbReference type="ARBA" id="ARBA00022603"/>
    </source>
</evidence>
<keyword evidence="7" id="KW-1185">Reference proteome</keyword>
<dbReference type="PROSITE" id="PS51186">
    <property type="entry name" value="GNAT"/>
    <property type="match status" value="1"/>
</dbReference>
<dbReference type="SUPFAM" id="SSF52821">
    <property type="entry name" value="Rhodanese/Cell cycle control phosphatase"/>
    <property type="match status" value="1"/>
</dbReference>
<dbReference type="SUPFAM" id="SSF55729">
    <property type="entry name" value="Acyl-CoA N-acyltransferases (Nat)"/>
    <property type="match status" value="1"/>
</dbReference>
<dbReference type="Gene3D" id="3.40.630.30">
    <property type="match status" value="1"/>
</dbReference>
<dbReference type="Gene3D" id="3.40.250.10">
    <property type="entry name" value="Rhodanese-like domain"/>
    <property type="match status" value="1"/>
</dbReference>
<dbReference type="CDD" id="cd04301">
    <property type="entry name" value="NAT_SF"/>
    <property type="match status" value="1"/>
</dbReference>
<dbReference type="Proteomes" id="UP000002729">
    <property type="component" value="Unassembled WGS sequence"/>
</dbReference>
<dbReference type="GO" id="GO:0016747">
    <property type="term" value="F:acyltransferase activity, transferring groups other than amino-acyl groups"/>
    <property type="evidence" value="ECO:0007669"/>
    <property type="project" value="InterPro"/>
</dbReference>
<evidence type="ECO:0000259" key="4">
    <source>
        <dbReference type="PROSITE" id="PS50206"/>
    </source>
</evidence>
<name>F0Y864_AURAN</name>
<dbReference type="InterPro" id="IPR000182">
    <property type="entry name" value="GNAT_dom"/>
</dbReference>
<accession>F0Y864</accession>
<evidence type="ECO:0000256" key="1">
    <source>
        <dbReference type="ARBA" id="ARBA00008361"/>
    </source>
</evidence>
<dbReference type="InterPro" id="IPR001763">
    <property type="entry name" value="Rhodanese-like_dom"/>
</dbReference>
<evidence type="ECO:0000313" key="6">
    <source>
        <dbReference type="EMBL" id="EGB08769.1"/>
    </source>
</evidence>
<feature type="domain" description="N-acetyltransferase" evidence="5">
    <location>
        <begin position="124"/>
        <end position="267"/>
    </location>
</feature>
<dbReference type="GO" id="GO:0032259">
    <property type="term" value="P:methylation"/>
    <property type="evidence" value="ECO:0007669"/>
    <property type="project" value="UniProtKB-KW"/>
</dbReference>
<dbReference type="GeneID" id="20228277"/>
<dbReference type="Pfam" id="PF00583">
    <property type="entry name" value="Acetyltransf_1"/>
    <property type="match status" value="1"/>
</dbReference>
<sequence>MPCDDAWQAHLALPNVVLIDCRNLDELESHGRIEDALHVPCRLADDATAAVAAAKSRLPADPSTPLLCFCAVGGRSRRVAAALRAAGYARVANGGGHADVAAALAATKLEEITLADVVEVASSAAAKRYEAAIRALVVACFPAQFPTDDGAPILDVLAGFHDLGDCEWLLVGTVEALDAMAMTVRYHDSLYVATLCVAPRLRRRGLGSLVMKAASAFAAELGFRKVTGAVDADERHLLTMYAALGATEEDAAFASPNATTQPKKRLAAPSGVVGGVPAPARVAEPRSLDDMLADVEHVDRHHKGFEWLLEWDALRPLLAPMTGLLGDYDRLAVVDLGCGSSDLAGRFADAFGGAAAGVDRDGAIIDGMRARRPDVAWATHDWADGAAAPGAPFDLCLDKSSFDATLAENDQCGLLLCAFRSLRPGGRYVVVSLYPRDLLAPLFAPLFALDNFASVPRPALATAPAAEAVSVAAFRRRDLAEPPSLGALRDAADATMDDYFKRAETMLTPARVAEIRRNFAAPLPLDAAFAALFTADERVDYARDDFRGDVAAFRGDGGGAPLGADEALAFLEYAM</sequence>
<dbReference type="PANTHER" id="PTHR12176">
    <property type="entry name" value="SAM-DEPENDENT METHYLTRANSFERASE SUPERFAMILY PROTEIN"/>
    <property type="match status" value="1"/>
</dbReference>
<evidence type="ECO:0000256" key="3">
    <source>
        <dbReference type="ARBA" id="ARBA00022679"/>
    </source>
</evidence>
<evidence type="ECO:0000313" key="7">
    <source>
        <dbReference type="Proteomes" id="UP000002729"/>
    </source>
</evidence>
<dbReference type="InterPro" id="IPR016181">
    <property type="entry name" value="Acyl_CoA_acyltransferase"/>
</dbReference>
<dbReference type="InParanoid" id="F0Y864"/>
<gene>
    <name evidence="6" type="ORF">AURANDRAFT_71556</name>
</gene>
<dbReference type="InterPro" id="IPR041698">
    <property type="entry name" value="Methyltransf_25"/>
</dbReference>
<dbReference type="PROSITE" id="PS50206">
    <property type="entry name" value="RHODANESE_3"/>
    <property type="match status" value="1"/>
</dbReference>